<evidence type="ECO:0000313" key="6">
    <source>
        <dbReference type="Proteomes" id="UP000287224"/>
    </source>
</evidence>
<evidence type="ECO:0000256" key="1">
    <source>
        <dbReference type="SAM" id="MobiDB-lite"/>
    </source>
</evidence>
<dbReference type="InterPro" id="IPR024473">
    <property type="entry name" value="Transposases_IS4_N"/>
</dbReference>
<dbReference type="OrthoDB" id="156189at2"/>
<organism evidence="5 6">
    <name type="scientific">Dictyobacter aurantiacus</name>
    <dbReference type="NCBI Taxonomy" id="1936993"/>
    <lineage>
        <taxon>Bacteria</taxon>
        <taxon>Bacillati</taxon>
        <taxon>Chloroflexota</taxon>
        <taxon>Ktedonobacteria</taxon>
        <taxon>Ktedonobacterales</taxon>
        <taxon>Dictyobacteraceae</taxon>
        <taxon>Dictyobacter</taxon>
    </lineage>
</organism>
<evidence type="ECO:0000256" key="2">
    <source>
        <dbReference type="SAM" id="Phobius"/>
    </source>
</evidence>
<dbReference type="InterPro" id="IPR047952">
    <property type="entry name" value="Transpos_IS4"/>
</dbReference>
<feature type="region of interest" description="Disordered" evidence="1">
    <location>
        <begin position="1"/>
        <end position="31"/>
    </location>
</feature>
<dbReference type="Pfam" id="PF13006">
    <property type="entry name" value="Nterm_IS4"/>
    <property type="match status" value="1"/>
</dbReference>
<dbReference type="PANTHER" id="PTHR37529">
    <property type="entry name" value="TRANSPOSASE INSG FOR INSERTION SEQUENCE ELEMENT IS4-RELATED"/>
    <property type="match status" value="1"/>
</dbReference>
<dbReference type="PANTHER" id="PTHR37529:SF1">
    <property type="entry name" value="TRANSPOSASE INSG FOR INSERTION SEQUENCE ELEMENT IS4-RELATED"/>
    <property type="match status" value="1"/>
</dbReference>
<dbReference type="Proteomes" id="UP000287224">
    <property type="component" value="Unassembled WGS sequence"/>
</dbReference>
<feature type="domain" description="Transposase IS4 N-terminal" evidence="4">
    <location>
        <begin position="37"/>
        <end position="132"/>
    </location>
</feature>
<gene>
    <name evidence="5" type="ORF">KDAU_44970</name>
</gene>
<dbReference type="InterPro" id="IPR012337">
    <property type="entry name" value="RNaseH-like_sf"/>
</dbReference>
<accession>A0A401ZK08</accession>
<keyword evidence="6" id="KW-1185">Reference proteome</keyword>
<dbReference type="Pfam" id="PF01609">
    <property type="entry name" value="DDE_Tnp_1"/>
    <property type="match status" value="1"/>
</dbReference>
<evidence type="ECO:0000259" key="4">
    <source>
        <dbReference type="Pfam" id="PF13006"/>
    </source>
</evidence>
<sequence length="533" mass="60008">MIASILHSSSVDKNPARDAVPQHDQRASTETLSSQLSFSVLESIYPRTLVARILTQTRRWEQRERKLSQLVMVYVLITWMLLPLLTPRRALGRLVNAARLLGTYDGPALPTAAALVYRRRKLGVMPLRRVFEQVCLPLATPQTPGAFRFGRRLVSIDGTSFNVADTPANARAFGYQGENKQAKKTTTSKPSERLPQSPFPKLRALLLVEDGTHAIIGARFAPVRVSEPALLPGVLSQLTPGMLLTLDAGLRSARTFEQIRAQGADVIGRIASGDFMRPWQVLADGSSLVRLKAKDDGLQQDLLIRIIEYRLQDDIAIPIAQQRRSRSTSGTRAPKQPELYRICTTLLDPREAPAREVAGSYHERWEEEVVIDEGKTHQLVVPMLGSKSPLLVIQQAYALLLGHDLLRVWMHRSAQQEAGLDTDRLSFTETIEVVNVALTLGTVLDLPQATGWQERLREMVRQRDLRLSERRVRSYPRVVKQSHNRFERKRETDVGFRAPQAQASWEQYLMIMAKVTDLVDSYTTIETDPILLI</sequence>
<dbReference type="InterPro" id="IPR002559">
    <property type="entry name" value="Transposase_11"/>
</dbReference>
<comment type="caution">
    <text evidence="5">The sequence shown here is derived from an EMBL/GenBank/DDBJ whole genome shotgun (WGS) entry which is preliminary data.</text>
</comment>
<feature type="transmembrane region" description="Helical" evidence="2">
    <location>
        <begin position="67"/>
        <end position="85"/>
    </location>
</feature>
<keyword evidence="2" id="KW-0812">Transmembrane</keyword>
<feature type="domain" description="Transposase IS4-like" evidence="3">
    <location>
        <begin position="149"/>
        <end position="377"/>
    </location>
</feature>
<dbReference type="EMBL" id="BIFQ01000001">
    <property type="protein sequence ID" value="GCE07168.1"/>
    <property type="molecule type" value="Genomic_DNA"/>
</dbReference>
<protein>
    <submittedName>
        <fullName evidence="5">Transposase</fullName>
    </submittedName>
</protein>
<reference evidence="6" key="1">
    <citation type="submission" date="2018-12" db="EMBL/GenBank/DDBJ databases">
        <title>Tengunoibacter tsumagoiensis gen. nov., sp. nov., Dictyobacter kobayashii sp. nov., D. alpinus sp. nov., and D. joshuensis sp. nov. and description of Dictyobacteraceae fam. nov. within the order Ktedonobacterales isolated from Tengu-no-mugimeshi.</title>
        <authorList>
            <person name="Wang C.M."/>
            <person name="Zheng Y."/>
            <person name="Sakai Y."/>
            <person name="Toyoda A."/>
            <person name="Minakuchi Y."/>
            <person name="Abe K."/>
            <person name="Yokota A."/>
            <person name="Yabe S."/>
        </authorList>
    </citation>
    <scope>NUCLEOTIDE SEQUENCE [LARGE SCALE GENOMIC DNA]</scope>
    <source>
        <strain evidence="6">S-27</strain>
    </source>
</reference>
<dbReference type="AlphaFoldDB" id="A0A401ZK08"/>
<name>A0A401ZK08_9CHLR</name>
<evidence type="ECO:0000313" key="5">
    <source>
        <dbReference type="EMBL" id="GCE07168.1"/>
    </source>
</evidence>
<dbReference type="GO" id="GO:0004803">
    <property type="term" value="F:transposase activity"/>
    <property type="evidence" value="ECO:0007669"/>
    <property type="project" value="InterPro"/>
</dbReference>
<dbReference type="SUPFAM" id="SSF53098">
    <property type="entry name" value="Ribonuclease H-like"/>
    <property type="match status" value="1"/>
</dbReference>
<feature type="compositionally biased region" description="Basic and acidic residues" evidence="1">
    <location>
        <begin position="14"/>
        <end position="27"/>
    </location>
</feature>
<proteinExistence type="predicted"/>
<feature type="region of interest" description="Disordered" evidence="1">
    <location>
        <begin position="174"/>
        <end position="195"/>
    </location>
</feature>
<keyword evidence="2" id="KW-0472">Membrane</keyword>
<feature type="compositionally biased region" description="Polar residues" evidence="1">
    <location>
        <begin position="1"/>
        <end position="12"/>
    </location>
</feature>
<dbReference type="RefSeq" id="WP_160146036.1">
    <property type="nucleotide sequence ID" value="NZ_BIFQ01000001.1"/>
</dbReference>
<dbReference type="GO" id="GO:0003677">
    <property type="term" value="F:DNA binding"/>
    <property type="evidence" value="ECO:0007669"/>
    <property type="project" value="InterPro"/>
</dbReference>
<dbReference type="GO" id="GO:0006313">
    <property type="term" value="P:DNA transposition"/>
    <property type="evidence" value="ECO:0007669"/>
    <property type="project" value="InterPro"/>
</dbReference>
<keyword evidence="2" id="KW-1133">Transmembrane helix</keyword>
<dbReference type="NCBIfam" id="NF033592">
    <property type="entry name" value="transpos_IS4_1"/>
    <property type="match status" value="1"/>
</dbReference>
<evidence type="ECO:0000259" key="3">
    <source>
        <dbReference type="Pfam" id="PF01609"/>
    </source>
</evidence>